<dbReference type="Proteomes" id="UP000253970">
    <property type="component" value="Unassembled WGS sequence"/>
</dbReference>
<comment type="caution">
    <text evidence="2">The sequence shown here is derived from an EMBL/GenBank/DDBJ whole genome shotgun (WGS) entry which is preliminary data.</text>
</comment>
<organism evidence="2 3">
    <name type="scientific">Eggerthella lenta</name>
    <name type="common">Eubacterium lentum</name>
    <dbReference type="NCBI Taxonomy" id="84112"/>
    <lineage>
        <taxon>Bacteria</taxon>
        <taxon>Bacillati</taxon>
        <taxon>Actinomycetota</taxon>
        <taxon>Coriobacteriia</taxon>
        <taxon>Eggerthellales</taxon>
        <taxon>Eggerthellaceae</taxon>
        <taxon>Eggerthella</taxon>
    </lineage>
</organism>
<accession>A0A369M6K1</accession>
<reference evidence="2 3" key="1">
    <citation type="journal article" date="2018" name="Elife">
        <title>Discovery and characterization of a prevalent human gut bacterial enzyme sufficient for the inactivation of a family of plant toxins.</title>
        <authorList>
            <person name="Koppel N."/>
            <person name="Bisanz J.E."/>
            <person name="Pandelia M.E."/>
            <person name="Turnbaugh P.J."/>
            <person name="Balskus E.P."/>
        </authorList>
    </citation>
    <scope>NUCLEOTIDE SEQUENCE [LARGE SCALE GENOMIC DNA]</scope>
    <source>
        <strain evidence="2 3">W1 BHI 6</strain>
    </source>
</reference>
<feature type="compositionally biased region" description="Polar residues" evidence="1">
    <location>
        <begin position="16"/>
        <end position="30"/>
    </location>
</feature>
<dbReference type="AlphaFoldDB" id="A0A369M6K1"/>
<feature type="region of interest" description="Disordered" evidence="1">
    <location>
        <begin position="1"/>
        <end position="31"/>
    </location>
</feature>
<evidence type="ECO:0000256" key="1">
    <source>
        <dbReference type="SAM" id="MobiDB-lite"/>
    </source>
</evidence>
<gene>
    <name evidence="2" type="ORF">C1875_14110</name>
</gene>
<evidence type="ECO:0000313" key="3">
    <source>
        <dbReference type="Proteomes" id="UP000253970"/>
    </source>
</evidence>
<proteinExistence type="predicted"/>
<dbReference type="EMBL" id="PPTU01000038">
    <property type="protein sequence ID" value="RDB66048.1"/>
    <property type="molecule type" value="Genomic_DNA"/>
</dbReference>
<sequence>MAYQNKLLFRDDTNDDGSTPSHGGTYQSPDIISHDQIADPQTELSGSYARDVNQQVSSGSKTNFVYTRVKSLDSSPQEGYLRLYRAGVSLFMTPSVWRGNAMKTPAGDPFVKVSATSKGDVAVGVTPFVLDATASNRFCLVGIANTDRTETVPEDFRTYDEFVVWVHQNPGVCVRNLNVIGTTKTNYEQLDGLKNPEDTPRHAAFYLTATNVPVGTTIGMQCEPAKLEASVVTSSETETLPAAVPAVPPHFDGFVRVWAVLPPSEPSWPDDARLDLDYGVEMAPSMQSHQWGVHPREVLCAADASLFNSAFRLVMVGSCGTIFKSA</sequence>
<protein>
    <submittedName>
        <fullName evidence="2">Uncharacterized protein</fullName>
    </submittedName>
</protein>
<dbReference type="RefSeq" id="WP_114534633.1">
    <property type="nucleotide sequence ID" value="NZ_JADNER010000036.1"/>
</dbReference>
<evidence type="ECO:0000313" key="2">
    <source>
        <dbReference type="EMBL" id="RDB66048.1"/>
    </source>
</evidence>
<name>A0A369M6K1_EGGLN</name>